<dbReference type="Pfam" id="PF02470">
    <property type="entry name" value="MlaD"/>
    <property type="match status" value="1"/>
</dbReference>
<dbReference type="PANTHER" id="PTHR33371">
    <property type="entry name" value="INTERMEMBRANE PHOSPHOLIPID TRANSPORT SYSTEM BINDING PROTEIN MLAD-RELATED"/>
    <property type="match status" value="1"/>
</dbReference>
<reference evidence="4" key="1">
    <citation type="journal article" date="2019" name="Int. J. Syst. Evol. Microbiol.">
        <title>The Global Catalogue of Microorganisms (GCM) 10K type strain sequencing project: providing services to taxonomists for standard genome sequencing and annotation.</title>
        <authorList>
            <consortium name="The Broad Institute Genomics Platform"/>
            <consortium name="The Broad Institute Genome Sequencing Center for Infectious Disease"/>
            <person name="Wu L."/>
            <person name="Ma J."/>
        </authorList>
    </citation>
    <scope>NUCLEOTIDE SEQUENCE [LARGE SCALE GENOMIC DNA]</scope>
    <source>
        <strain evidence="4">KCTC 32255</strain>
    </source>
</reference>
<evidence type="ECO:0000256" key="1">
    <source>
        <dbReference type="SAM" id="MobiDB-lite"/>
    </source>
</evidence>
<name>A0ABW2BXR4_9PSEU</name>
<evidence type="ECO:0000313" key="4">
    <source>
        <dbReference type="Proteomes" id="UP001596337"/>
    </source>
</evidence>
<dbReference type="PANTHER" id="PTHR33371:SF4">
    <property type="entry name" value="INTERMEMBRANE PHOSPHOLIPID TRANSPORT SYSTEM BINDING PROTEIN MLAD"/>
    <property type="match status" value="1"/>
</dbReference>
<gene>
    <name evidence="3" type="ORF">ACFQGD_07950</name>
</gene>
<dbReference type="InterPro" id="IPR052336">
    <property type="entry name" value="MlaD_Phospholipid_Transporter"/>
</dbReference>
<comment type="caution">
    <text evidence="3">The sequence shown here is derived from an EMBL/GenBank/DDBJ whole genome shotgun (WGS) entry which is preliminary data.</text>
</comment>
<protein>
    <submittedName>
        <fullName evidence="3">MlaD family protein</fullName>
    </submittedName>
</protein>
<feature type="domain" description="Mce/MlaD" evidence="2">
    <location>
        <begin position="25"/>
        <end position="101"/>
    </location>
</feature>
<feature type="region of interest" description="Disordered" evidence="1">
    <location>
        <begin position="370"/>
        <end position="407"/>
    </location>
</feature>
<dbReference type="RefSeq" id="WP_345394486.1">
    <property type="nucleotide sequence ID" value="NZ_BAABLA010000022.1"/>
</dbReference>
<keyword evidence="4" id="KW-1185">Reference proteome</keyword>
<accession>A0ABW2BXR4</accession>
<evidence type="ECO:0000313" key="3">
    <source>
        <dbReference type="EMBL" id="MFC6867077.1"/>
    </source>
</evidence>
<dbReference type="InterPro" id="IPR003399">
    <property type="entry name" value="Mce/MlaD"/>
</dbReference>
<proteinExistence type="predicted"/>
<evidence type="ECO:0000259" key="2">
    <source>
        <dbReference type="Pfam" id="PF02470"/>
    </source>
</evidence>
<sequence>MKKLIGIVLVAATLGATAWISLDSSYRVSVVLDSATNVVENGVVLVSGMDVGRVEEIEARDGKAVLELSLDDDVAPLHDGAVVTVEWKALLGERQVSVQDGPASNATIPDGGLITGDQLKPMELDQVLNALDPPTRKHLTSTLRRLDKTLEGSQIDVRKTVQSAGPALNALGELLRAAGTDGPAIKNLVSRLNDTMAILSRRDDAMREVVSDLSALTKATVGKRKQLGETLHALPSTLDQATKTLNSVPETAETVSPMLSDLRAATKRLPSVSSNLRPVLSDLRPMVANLRPTLAAARTLLGNTPALLDRAHSVLPPTNDLLSDMRPALGFLRPYTPELAGWLATWASAGANYDANGHYWRMHPQGGATSFNGNPGVLPPGVRKDPNPMPGANAGQPWTDAFGDSQQ</sequence>
<dbReference type="Proteomes" id="UP001596337">
    <property type="component" value="Unassembled WGS sequence"/>
</dbReference>
<organism evidence="3 4">
    <name type="scientific">Haloechinothrix salitolerans</name>
    <dbReference type="NCBI Taxonomy" id="926830"/>
    <lineage>
        <taxon>Bacteria</taxon>
        <taxon>Bacillati</taxon>
        <taxon>Actinomycetota</taxon>
        <taxon>Actinomycetes</taxon>
        <taxon>Pseudonocardiales</taxon>
        <taxon>Pseudonocardiaceae</taxon>
        <taxon>Haloechinothrix</taxon>
    </lineage>
</organism>
<dbReference type="EMBL" id="JBHSXX010000001">
    <property type="protein sequence ID" value="MFC6867077.1"/>
    <property type="molecule type" value="Genomic_DNA"/>
</dbReference>